<name>A0A4Y8VW43_9BACT</name>
<dbReference type="EMBL" id="SGVY01000001">
    <property type="protein sequence ID" value="TFH84573.1"/>
    <property type="molecule type" value="Genomic_DNA"/>
</dbReference>
<dbReference type="RefSeq" id="WP_134842365.1">
    <property type="nucleotide sequence ID" value="NZ_SGVY01000001.1"/>
</dbReference>
<organism evidence="2 3">
    <name type="scientific">Segatella hominis</name>
    <dbReference type="NCBI Taxonomy" id="2518605"/>
    <lineage>
        <taxon>Bacteria</taxon>
        <taxon>Pseudomonadati</taxon>
        <taxon>Bacteroidota</taxon>
        <taxon>Bacteroidia</taxon>
        <taxon>Bacteroidales</taxon>
        <taxon>Prevotellaceae</taxon>
        <taxon>Segatella</taxon>
    </lineage>
</organism>
<feature type="chain" id="PRO_5021489667" description="Lipoprotein" evidence="1">
    <location>
        <begin position="22"/>
        <end position="250"/>
    </location>
</feature>
<accession>A0A4Y8VW43</accession>
<evidence type="ECO:0008006" key="4">
    <source>
        <dbReference type="Google" id="ProtNLM"/>
    </source>
</evidence>
<evidence type="ECO:0000313" key="2">
    <source>
        <dbReference type="EMBL" id="TFH84573.1"/>
    </source>
</evidence>
<reference evidence="2 3" key="1">
    <citation type="submission" date="2019-02" db="EMBL/GenBank/DDBJ databases">
        <title>Draft Genome Sequence of the Prevotella sp. BCRC 81118, Isolated from Human Feces.</title>
        <authorList>
            <person name="Huang C.-H."/>
        </authorList>
    </citation>
    <scope>NUCLEOTIDE SEQUENCE [LARGE SCALE GENOMIC DNA]</scope>
    <source>
        <strain evidence="2 3">BCRC 81118</strain>
    </source>
</reference>
<sequence length="250" mass="28495">MKYIKSLLMLAAITVASMTFVSCDDDPWYDGYWHDPYGWSNNYGDWHWNNDYWNQGGNGNNQGGDERTAMAQTLCGEWGGEMDYSYINEDGESRSTDVYYTTMKFFQYNQNSKSYSGEGVETDYLLDSQGNVIEDKSQTLDFSWYIEDNGDIYIKYKNSGATFVLDYGSSQVGFHLGYEDKKGYDTFFGYMIGTGSVKGDVIYFDFERLNDTNHAKAQTRGAGVTEHKSFGKAAYQSPIKGTSSRFNSRR</sequence>
<dbReference type="OrthoDB" id="1081777at2"/>
<dbReference type="Proteomes" id="UP000297872">
    <property type="component" value="Unassembled WGS sequence"/>
</dbReference>
<evidence type="ECO:0000313" key="3">
    <source>
        <dbReference type="Proteomes" id="UP000297872"/>
    </source>
</evidence>
<feature type="signal peptide" evidence="1">
    <location>
        <begin position="1"/>
        <end position="21"/>
    </location>
</feature>
<dbReference type="AlphaFoldDB" id="A0A4Y8VW43"/>
<keyword evidence="1" id="KW-0732">Signal</keyword>
<protein>
    <recommendedName>
        <fullName evidence="4">Lipoprotein</fullName>
    </recommendedName>
</protein>
<keyword evidence="3" id="KW-1185">Reference proteome</keyword>
<dbReference type="PROSITE" id="PS51257">
    <property type="entry name" value="PROKAR_LIPOPROTEIN"/>
    <property type="match status" value="1"/>
</dbReference>
<comment type="caution">
    <text evidence="2">The sequence shown here is derived from an EMBL/GenBank/DDBJ whole genome shotgun (WGS) entry which is preliminary data.</text>
</comment>
<gene>
    <name evidence="2" type="ORF">EXN75_00490</name>
</gene>
<proteinExistence type="predicted"/>
<dbReference type="GeneID" id="302993774"/>
<evidence type="ECO:0000256" key="1">
    <source>
        <dbReference type="SAM" id="SignalP"/>
    </source>
</evidence>